<dbReference type="AlphaFoldDB" id="K0SVI0"/>
<name>K0SVI0_THAOC</name>
<dbReference type="Proteomes" id="UP000266841">
    <property type="component" value="Unassembled WGS sequence"/>
</dbReference>
<proteinExistence type="predicted"/>
<evidence type="ECO:0000256" key="1">
    <source>
        <dbReference type="SAM" id="MobiDB-lite"/>
    </source>
</evidence>
<accession>K0SVI0</accession>
<protein>
    <submittedName>
        <fullName evidence="2">Uncharacterized protein</fullName>
    </submittedName>
</protein>
<evidence type="ECO:0000313" key="2">
    <source>
        <dbReference type="EMBL" id="EJK70423.1"/>
    </source>
</evidence>
<reference evidence="2 3" key="1">
    <citation type="journal article" date="2012" name="Genome Biol.">
        <title>Genome and low-iron response of an oceanic diatom adapted to chronic iron limitation.</title>
        <authorList>
            <person name="Lommer M."/>
            <person name="Specht M."/>
            <person name="Roy A.S."/>
            <person name="Kraemer L."/>
            <person name="Andreson R."/>
            <person name="Gutowska M.A."/>
            <person name="Wolf J."/>
            <person name="Bergner S.V."/>
            <person name="Schilhabel M.B."/>
            <person name="Klostermeier U.C."/>
            <person name="Beiko R.G."/>
            <person name="Rosenstiel P."/>
            <person name="Hippler M."/>
            <person name="Laroche J."/>
        </authorList>
    </citation>
    <scope>NUCLEOTIDE SEQUENCE [LARGE SCALE GENOMIC DNA]</scope>
    <source>
        <strain evidence="2 3">CCMP1005</strain>
    </source>
</reference>
<evidence type="ECO:0000313" key="3">
    <source>
        <dbReference type="Proteomes" id="UP000266841"/>
    </source>
</evidence>
<dbReference type="EMBL" id="AGNL01008561">
    <property type="protein sequence ID" value="EJK70423.1"/>
    <property type="molecule type" value="Genomic_DNA"/>
</dbReference>
<feature type="region of interest" description="Disordered" evidence="1">
    <location>
        <begin position="66"/>
        <end position="102"/>
    </location>
</feature>
<sequence>MVDPPIFAPSSLPDAAVYRGTRGIGYNLHNPGIPALCPAPAYADSFIIIVRCKDQLSIFLCSLPNRRPPTNRLWTSRSLPDATAPKGSEDRQKGYNVRNPDISTQCPALAGIPSITSSDAKISDFWP</sequence>
<gene>
    <name evidence="2" type="ORF">THAOC_08221</name>
</gene>
<keyword evidence="3" id="KW-1185">Reference proteome</keyword>
<comment type="caution">
    <text evidence="2">The sequence shown here is derived from an EMBL/GenBank/DDBJ whole genome shotgun (WGS) entry which is preliminary data.</text>
</comment>
<organism evidence="2 3">
    <name type="scientific">Thalassiosira oceanica</name>
    <name type="common">Marine diatom</name>
    <dbReference type="NCBI Taxonomy" id="159749"/>
    <lineage>
        <taxon>Eukaryota</taxon>
        <taxon>Sar</taxon>
        <taxon>Stramenopiles</taxon>
        <taxon>Ochrophyta</taxon>
        <taxon>Bacillariophyta</taxon>
        <taxon>Coscinodiscophyceae</taxon>
        <taxon>Thalassiosirophycidae</taxon>
        <taxon>Thalassiosirales</taxon>
        <taxon>Thalassiosiraceae</taxon>
        <taxon>Thalassiosira</taxon>
    </lineage>
</organism>